<keyword evidence="2" id="KW-1185">Reference proteome</keyword>
<organism evidence="1 2">
    <name type="scientific">Roseibium limicola</name>
    <dbReference type="NCBI Taxonomy" id="2816037"/>
    <lineage>
        <taxon>Bacteria</taxon>
        <taxon>Pseudomonadati</taxon>
        <taxon>Pseudomonadota</taxon>
        <taxon>Alphaproteobacteria</taxon>
        <taxon>Hyphomicrobiales</taxon>
        <taxon>Stappiaceae</taxon>
        <taxon>Roseibium</taxon>
    </lineage>
</organism>
<evidence type="ECO:0000313" key="1">
    <source>
        <dbReference type="EMBL" id="MBO0343629.1"/>
    </source>
</evidence>
<reference evidence="1" key="1">
    <citation type="submission" date="2021-03" db="EMBL/GenBank/DDBJ databases">
        <title>Roseibium sp. CAU 1637 isolated from Incheon.</title>
        <authorList>
            <person name="Kim W."/>
        </authorList>
    </citation>
    <scope>NUCLEOTIDE SEQUENCE</scope>
    <source>
        <strain evidence="1">CAU 1637</strain>
    </source>
</reference>
<name>A0A939J7B1_9HYPH</name>
<dbReference type="AlphaFoldDB" id="A0A939J7B1"/>
<sequence>MLLLTACIGIAVIIFGFPLWRRYFAPTSETLQNTRATLRPEDLQNHLENPRSLLLRQCGDSVPQRLKLVPRIT</sequence>
<dbReference type="Proteomes" id="UP000664779">
    <property type="component" value="Unassembled WGS sequence"/>
</dbReference>
<dbReference type="EMBL" id="JAFLNF010000001">
    <property type="protein sequence ID" value="MBO0343629.1"/>
    <property type="molecule type" value="Genomic_DNA"/>
</dbReference>
<protein>
    <submittedName>
        <fullName evidence="1">Uncharacterized protein</fullName>
    </submittedName>
</protein>
<accession>A0A939J7B1</accession>
<proteinExistence type="predicted"/>
<evidence type="ECO:0000313" key="2">
    <source>
        <dbReference type="Proteomes" id="UP000664779"/>
    </source>
</evidence>
<dbReference type="RefSeq" id="WP_206937141.1">
    <property type="nucleotide sequence ID" value="NZ_JAFLNF010000001.1"/>
</dbReference>
<gene>
    <name evidence="1" type="ORF">J0X15_00210</name>
</gene>
<comment type="caution">
    <text evidence="1">The sequence shown here is derived from an EMBL/GenBank/DDBJ whole genome shotgun (WGS) entry which is preliminary data.</text>
</comment>